<protein>
    <submittedName>
        <fullName evidence="1">Uncharacterized protein</fullName>
    </submittedName>
</protein>
<evidence type="ECO:0000313" key="1">
    <source>
        <dbReference type="EMBL" id="GCD94838.1"/>
    </source>
</evidence>
<gene>
    <name evidence="1" type="ORF">EHYA_02507</name>
</gene>
<dbReference type="AlphaFoldDB" id="A0A401YJT1"/>
<proteinExistence type="predicted"/>
<organism evidence="1 2">
    <name type="scientific">Embleya hyalina</name>
    <dbReference type="NCBI Taxonomy" id="516124"/>
    <lineage>
        <taxon>Bacteria</taxon>
        <taxon>Bacillati</taxon>
        <taxon>Actinomycetota</taxon>
        <taxon>Actinomycetes</taxon>
        <taxon>Kitasatosporales</taxon>
        <taxon>Streptomycetaceae</taxon>
        <taxon>Embleya</taxon>
    </lineage>
</organism>
<comment type="caution">
    <text evidence="1">The sequence shown here is derived from an EMBL/GenBank/DDBJ whole genome shotgun (WGS) entry which is preliminary data.</text>
</comment>
<accession>A0A401YJT1</accession>
<evidence type="ECO:0000313" key="2">
    <source>
        <dbReference type="Proteomes" id="UP000286931"/>
    </source>
</evidence>
<name>A0A401YJT1_9ACTN</name>
<keyword evidence="2" id="KW-1185">Reference proteome</keyword>
<sequence length="34" mass="3641">MITAALDAIVGHPDVVRAGIDTWDNRARATTFAD</sequence>
<reference evidence="1 2" key="1">
    <citation type="submission" date="2018-12" db="EMBL/GenBank/DDBJ databases">
        <title>Draft genome sequence of Embleya hyalina NBRC 13850T.</title>
        <authorList>
            <person name="Komaki H."/>
            <person name="Hosoyama A."/>
            <person name="Kimura A."/>
            <person name="Ichikawa N."/>
            <person name="Tamura T."/>
        </authorList>
    </citation>
    <scope>NUCLEOTIDE SEQUENCE [LARGE SCALE GENOMIC DNA]</scope>
    <source>
        <strain evidence="1 2">NBRC 13850</strain>
    </source>
</reference>
<dbReference type="EMBL" id="BIFH01000016">
    <property type="protein sequence ID" value="GCD94838.1"/>
    <property type="molecule type" value="Genomic_DNA"/>
</dbReference>
<dbReference type="Proteomes" id="UP000286931">
    <property type="component" value="Unassembled WGS sequence"/>
</dbReference>